<evidence type="ECO:0000313" key="2">
    <source>
        <dbReference type="Proteomes" id="UP000249248"/>
    </source>
</evidence>
<dbReference type="EMBL" id="QKSB01000003">
    <property type="protein sequence ID" value="PZE17499.1"/>
    <property type="molecule type" value="Genomic_DNA"/>
</dbReference>
<comment type="caution">
    <text evidence="1">The sequence shown here is derived from an EMBL/GenBank/DDBJ whole genome shotgun (WGS) entry which is preliminary data.</text>
</comment>
<reference evidence="1 2" key="1">
    <citation type="submission" date="2018-06" db="EMBL/GenBank/DDBJ databases">
        <title>The draft genome sequence of Crocinitomix sp. SM1701.</title>
        <authorList>
            <person name="Zhang X."/>
        </authorList>
    </citation>
    <scope>NUCLEOTIDE SEQUENCE [LARGE SCALE GENOMIC DNA]</scope>
    <source>
        <strain evidence="1 2">SM1701</strain>
    </source>
</reference>
<keyword evidence="2" id="KW-1185">Reference proteome</keyword>
<dbReference type="Proteomes" id="UP000249248">
    <property type="component" value="Unassembled WGS sequence"/>
</dbReference>
<sequence>MGDKKMVIINKHVELKVPAQPDPLALVNALYECFKLKGTVVFKGSKVSYVNNIIISVDGYASIELCSDDWGNGFTLVMKKQKFFIKRKRLKV</sequence>
<protein>
    <submittedName>
        <fullName evidence="1">Uncharacterized protein</fullName>
    </submittedName>
</protein>
<accession>A0A2W1MZ61</accession>
<organism evidence="1 2">
    <name type="scientific">Putridiphycobacter roseus</name>
    <dbReference type="NCBI Taxonomy" id="2219161"/>
    <lineage>
        <taxon>Bacteria</taxon>
        <taxon>Pseudomonadati</taxon>
        <taxon>Bacteroidota</taxon>
        <taxon>Flavobacteriia</taxon>
        <taxon>Flavobacteriales</taxon>
        <taxon>Crocinitomicaceae</taxon>
        <taxon>Putridiphycobacter</taxon>
    </lineage>
</organism>
<gene>
    <name evidence="1" type="ORF">DNU06_06635</name>
</gene>
<evidence type="ECO:0000313" key="1">
    <source>
        <dbReference type="EMBL" id="PZE17499.1"/>
    </source>
</evidence>
<dbReference type="AlphaFoldDB" id="A0A2W1MZ61"/>
<proteinExistence type="predicted"/>
<name>A0A2W1MZ61_9FLAO</name>